<dbReference type="KEGG" id="pfuw:KF707C_14020"/>
<evidence type="ECO:0000313" key="2">
    <source>
        <dbReference type="Proteomes" id="UP000218554"/>
    </source>
</evidence>
<accession>A0AAD1FDU4</accession>
<dbReference type="AlphaFoldDB" id="A0AAD1FDU4"/>
<name>A0AAD1FDU4_METFU</name>
<organism evidence="1 2">
    <name type="scientific">Metapseudomonas furukawaii</name>
    <name type="common">Pseudomonas furukawaii</name>
    <dbReference type="NCBI Taxonomy" id="1149133"/>
    <lineage>
        <taxon>Bacteria</taxon>
        <taxon>Pseudomonadati</taxon>
        <taxon>Pseudomonadota</taxon>
        <taxon>Gammaproteobacteria</taxon>
        <taxon>Pseudomonadales</taxon>
        <taxon>Pseudomonadaceae</taxon>
        <taxon>Metapseudomonas</taxon>
    </lineage>
</organism>
<dbReference type="Proteomes" id="UP000218554">
    <property type="component" value="Chromosome"/>
</dbReference>
<keyword evidence="2" id="KW-1185">Reference proteome</keyword>
<reference evidence="2" key="1">
    <citation type="submission" date="2015-05" db="EMBL/GenBank/DDBJ databases">
        <title>Draft genome sequencing of a biphenyl-degrading bacterium, Pseudomonas balearica KF707 (=NBRC110670).</title>
        <authorList>
            <person name="Kimura N."/>
            <person name="Hirose J."/>
            <person name="Watanabe T."/>
            <person name="Suenaga H."/>
            <person name="Fujihara H."/>
            <person name="Noguchi M."/>
            <person name="Hashimoto M."/>
            <person name="Shimodaira J."/>
            <person name="Tsuchikane K."/>
            <person name="Hosoyama A."/>
            <person name="Yamazoe A."/>
            <person name="Fujita N."/>
            <person name="Furukawa K."/>
        </authorList>
    </citation>
    <scope>NUCLEOTIDE SEQUENCE [LARGE SCALE GENOMIC DNA]</scope>
    <source>
        <strain evidence="2">DSM 10086 / NBRC 110670 / KF707</strain>
    </source>
</reference>
<protein>
    <submittedName>
        <fullName evidence="1">Uncharacterized protein</fullName>
    </submittedName>
</protein>
<gene>
    <name evidence="1" type="ORF">KF707C_14020</name>
</gene>
<proteinExistence type="predicted"/>
<evidence type="ECO:0000313" key="1">
    <source>
        <dbReference type="EMBL" id="BAU73090.1"/>
    </source>
</evidence>
<reference evidence="1 2" key="2">
    <citation type="journal article" date="2017" name="Int. J. Syst. Evol. Microbiol.">
        <title>Pseudomonas furukawaii sp. nov., a polychlorinated biphenyl-degrading bacterium isolated from biphenyl-contaminated soil in Japan.</title>
        <authorList>
            <person name="Kimura N."/>
            <person name="Watanabe T."/>
            <person name="Suenaga H."/>
            <person name="Fujihara H."/>
            <person name="Futagami T."/>
            <person name="Goto M."/>
            <person name="Hanada S."/>
            <person name="Hirose J."/>
        </authorList>
    </citation>
    <scope>NUCLEOTIDE SEQUENCE [LARGE SCALE GENOMIC DNA]</scope>
    <source>
        <strain evidence="2">DSM 10086 / NBRC 110670 / KF707</strain>
    </source>
</reference>
<dbReference type="EMBL" id="AP014862">
    <property type="protein sequence ID" value="BAU73090.1"/>
    <property type="molecule type" value="Genomic_DNA"/>
</dbReference>
<sequence>MANSEYTYLLAGNVVYKLKTENNVVVRKTYLEADLSDGRE</sequence>